<evidence type="ECO:0000313" key="2">
    <source>
        <dbReference type="EMBL" id="TDH61190.1"/>
    </source>
</evidence>
<protein>
    <submittedName>
        <fullName evidence="2">Uncharacterized protein</fullName>
    </submittedName>
</protein>
<keyword evidence="1" id="KW-0472">Membrane</keyword>
<gene>
    <name evidence="2" type="ORF">E2C06_18300</name>
</gene>
<dbReference type="EMBL" id="SMSJ01000025">
    <property type="protein sequence ID" value="TDH61190.1"/>
    <property type="molecule type" value="Genomic_DNA"/>
</dbReference>
<accession>A0A4R5QDC6</accession>
<comment type="caution">
    <text evidence="2">The sequence shown here is derived from an EMBL/GenBank/DDBJ whole genome shotgun (WGS) entry which is preliminary data.</text>
</comment>
<keyword evidence="1" id="KW-1133">Transmembrane helix</keyword>
<evidence type="ECO:0000313" key="3">
    <source>
        <dbReference type="Proteomes" id="UP000295096"/>
    </source>
</evidence>
<evidence type="ECO:0000256" key="1">
    <source>
        <dbReference type="SAM" id="Phobius"/>
    </source>
</evidence>
<dbReference type="OrthoDB" id="7272922at2"/>
<keyword evidence="3" id="KW-1185">Reference proteome</keyword>
<dbReference type="RefSeq" id="WP_133290057.1">
    <property type="nucleotide sequence ID" value="NZ_SMSJ01000025.1"/>
</dbReference>
<feature type="transmembrane region" description="Helical" evidence="1">
    <location>
        <begin position="101"/>
        <end position="122"/>
    </location>
</feature>
<name>A0A4R5QDC6_9PROT</name>
<keyword evidence="1" id="KW-0812">Transmembrane</keyword>
<reference evidence="2 3" key="1">
    <citation type="journal article" date="2016" name="J. Microbiol.">
        <title>Dankookia rubra gen. nov., sp. nov., an alphaproteobacterium isolated from sediment of a shallow stream.</title>
        <authorList>
            <person name="Kim W.H."/>
            <person name="Kim D.H."/>
            <person name="Kang K."/>
            <person name="Ahn T.Y."/>
        </authorList>
    </citation>
    <scope>NUCLEOTIDE SEQUENCE [LARGE SCALE GENOMIC DNA]</scope>
    <source>
        <strain evidence="2 3">JCM30602</strain>
    </source>
</reference>
<feature type="transmembrane region" description="Helical" evidence="1">
    <location>
        <begin position="128"/>
        <end position="148"/>
    </location>
</feature>
<dbReference type="AlphaFoldDB" id="A0A4R5QDC6"/>
<organism evidence="2 3">
    <name type="scientific">Dankookia rubra</name>
    <dbReference type="NCBI Taxonomy" id="1442381"/>
    <lineage>
        <taxon>Bacteria</taxon>
        <taxon>Pseudomonadati</taxon>
        <taxon>Pseudomonadota</taxon>
        <taxon>Alphaproteobacteria</taxon>
        <taxon>Acetobacterales</taxon>
        <taxon>Roseomonadaceae</taxon>
        <taxon>Dankookia</taxon>
    </lineage>
</organism>
<proteinExistence type="predicted"/>
<sequence>MSNEEKPRRGVLRWVGRQSVNVATAYPRFAWQATNPEAIRAEGENIRRLWAVLRAPRPQAATIITDPEGRIDIALTAEVSGLDIPHVERLLAMRMRRTATTFWACVSVATAGFLSWVAAAIASPPEFAGLWSGMMTLILTLTLGAKALEAALHNWQVRVLRLGSVGEFLRTADTILPSRRGAIRPR</sequence>
<dbReference type="Proteomes" id="UP000295096">
    <property type="component" value="Unassembled WGS sequence"/>
</dbReference>